<accession>A0A1G1YNF6</accession>
<gene>
    <name evidence="1" type="ORF">A2912_02390</name>
</gene>
<name>A0A1G1YNF6_9BACT</name>
<dbReference type="EMBL" id="MHIN01000039">
    <property type="protein sequence ID" value="OGY53831.1"/>
    <property type="molecule type" value="Genomic_DNA"/>
</dbReference>
<sequence length="174" mass="20130">MIEGFFFAFVGVGIWAENDCEWDVFVGAWRFSDSYGEGIIFFIQMYFFSNVVCFEGVEGVGWVDGGVDIKTRVVFEERVLAEMVVFGEFESDNPRNGFVFFVVDFLLFDALAVKVENSGAVGFEFIEFFIFHVLEEAVFYFGFFVECGFELVDVDVERVVVFGRERFIRIYVNF</sequence>
<dbReference type="Proteomes" id="UP000178122">
    <property type="component" value="Unassembled WGS sequence"/>
</dbReference>
<dbReference type="AlphaFoldDB" id="A0A1G1YNF6"/>
<comment type="caution">
    <text evidence="1">The sequence shown here is derived from an EMBL/GenBank/DDBJ whole genome shotgun (WGS) entry which is preliminary data.</text>
</comment>
<proteinExistence type="predicted"/>
<organism evidence="1 2">
    <name type="scientific">Candidatus Buchananbacteria bacterium RIFCSPLOWO2_01_FULL_40_23b</name>
    <dbReference type="NCBI Taxonomy" id="1797544"/>
    <lineage>
        <taxon>Bacteria</taxon>
        <taxon>Candidatus Buchananiibacteriota</taxon>
    </lineage>
</organism>
<protein>
    <submittedName>
        <fullName evidence="1">Uncharacterized protein</fullName>
    </submittedName>
</protein>
<evidence type="ECO:0000313" key="1">
    <source>
        <dbReference type="EMBL" id="OGY53831.1"/>
    </source>
</evidence>
<reference evidence="1 2" key="1">
    <citation type="journal article" date="2016" name="Nat. Commun.">
        <title>Thousands of microbial genomes shed light on interconnected biogeochemical processes in an aquifer system.</title>
        <authorList>
            <person name="Anantharaman K."/>
            <person name="Brown C.T."/>
            <person name="Hug L.A."/>
            <person name="Sharon I."/>
            <person name="Castelle C.J."/>
            <person name="Probst A.J."/>
            <person name="Thomas B.C."/>
            <person name="Singh A."/>
            <person name="Wilkins M.J."/>
            <person name="Karaoz U."/>
            <person name="Brodie E.L."/>
            <person name="Williams K.H."/>
            <person name="Hubbard S.S."/>
            <person name="Banfield J.F."/>
        </authorList>
    </citation>
    <scope>NUCLEOTIDE SEQUENCE [LARGE SCALE GENOMIC DNA]</scope>
</reference>
<evidence type="ECO:0000313" key="2">
    <source>
        <dbReference type="Proteomes" id="UP000178122"/>
    </source>
</evidence>